<feature type="domain" description="PX" evidence="2">
    <location>
        <begin position="1"/>
        <end position="138"/>
    </location>
</feature>
<proteinExistence type="predicted"/>
<feature type="compositionally biased region" description="Pro residues" evidence="1">
    <location>
        <begin position="499"/>
        <end position="508"/>
    </location>
</feature>
<name>A0A3M0KWW3_HIRRU</name>
<dbReference type="InterPro" id="IPR001683">
    <property type="entry name" value="PX_dom"/>
</dbReference>
<feature type="compositionally biased region" description="Basic and acidic residues" evidence="1">
    <location>
        <begin position="179"/>
        <end position="190"/>
    </location>
</feature>
<dbReference type="OrthoDB" id="10254720at2759"/>
<dbReference type="SMART" id="SM00312">
    <property type="entry name" value="PX"/>
    <property type="match status" value="1"/>
</dbReference>
<comment type="caution">
    <text evidence="3">The sequence shown here is derived from an EMBL/GenBank/DDBJ whole genome shotgun (WGS) entry which is preliminary data.</text>
</comment>
<accession>A0A3M0KWW3</accession>
<sequence>MIFQVLSSPNHSVIHGAPVWGCCAQPALPLHSQHHTQGKSGSGAERGCREPVAAELEAQGQRVSKKYSEIEELYQRLTARYPQVSLPLLPRKVLFVGESDISERRAMFNDIMKFISKDEELATSPELLEFLGTKACSAIDFKGKKVPDDSEKEDEENEALDFFKEEKTPDLISQLLSVEDDKKGEKKEKGDEEEEEVLDPLGIISLSCREFSNWHGFRNERNKSMDLEEANPLKDKAWKRNTEWKSYSPEPDGTVENSAVGEVPLEPSLSCGERFVLPMAQPRGKSDLCEEQDVGEGRQWGTRLSPIIRPRVDANPAWLLLESAHCLGCDEEGIEMWFSRRYADIAAVLAVALLFKPESRFVGVGMSIYISELFLVKFHGYLIHETKKAKKAPAPPAKEEKPKLPIFEEEVDPNEGLFGPEKDFSSIGPRRKMKENLKLFEDPDLGGVVRLGDSLLLPAACEHSKYVLSRDPEEDTEELLRVEDDFEKLLEVTSKPKPKVPPKPPLPQKPAVSPRSTNSPSLEKQKENRIQTMNEVDILQYIQENESINNQDTSLF</sequence>
<evidence type="ECO:0000256" key="1">
    <source>
        <dbReference type="SAM" id="MobiDB-lite"/>
    </source>
</evidence>
<dbReference type="PROSITE" id="PS50195">
    <property type="entry name" value="PX"/>
    <property type="match status" value="1"/>
</dbReference>
<protein>
    <recommendedName>
        <fullName evidence="2">PX domain-containing protein</fullName>
    </recommendedName>
</protein>
<evidence type="ECO:0000259" key="2">
    <source>
        <dbReference type="PROSITE" id="PS50195"/>
    </source>
</evidence>
<gene>
    <name evidence="3" type="ORF">DUI87_05758</name>
</gene>
<dbReference type="Gene3D" id="3.30.1520.10">
    <property type="entry name" value="Phox-like domain"/>
    <property type="match status" value="1"/>
</dbReference>
<keyword evidence="4" id="KW-1185">Reference proteome</keyword>
<reference evidence="3 4" key="1">
    <citation type="submission" date="2018-07" db="EMBL/GenBank/DDBJ databases">
        <title>A high quality draft genome assembly of the barn swallow (H. rustica rustica).</title>
        <authorList>
            <person name="Formenti G."/>
            <person name="Chiara M."/>
            <person name="Poveda L."/>
            <person name="Francoijs K.-J."/>
            <person name="Bonisoli-Alquati A."/>
            <person name="Canova L."/>
            <person name="Gianfranceschi L."/>
            <person name="Horner D.S."/>
            <person name="Saino N."/>
        </authorList>
    </citation>
    <scope>NUCLEOTIDE SEQUENCE [LARGE SCALE GENOMIC DNA]</scope>
    <source>
        <strain evidence="3">Chelidonia</strain>
        <tissue evidence="3">Blood</tissue>
    </source>
</reference>
<feature type="region of interest" description="Disordered" evidence="1">
    <location>
        <begin position="492"/>
        <end position="530"/>
    </location>
</feature>
<evidence type="ECO:0000313" key="3">
    <source>
        <dbReference type="EMBL" id="RMC17181.1"/>
    </source>
</evidence>
<dbReference type="InterPro" id="IPR039701">
    <property type="entry name" value="HS1BP3"/>
</dbReference>
<dbReference type="PANTHER" id="PTHR14431">
    <property type="entry name" value="HCLS1-BINDING PROTEIN 3"/>
    <property type="match status" value="1"/>
</dbReference>
<dbReference type="GO" id="GO:0035091">
    <property type="term" value="F:phosphatidylinositol binding"/>
    <property type="evidence" value="ECO:0007669"/>
    <property type="project" value="InterPro"/>
</dbReference>
<dbReference type="Pfam" id="PF00787">
    <property type="entry name" value="PX"/>
    <property type="match status" value="1"/>
</dbReference>
<dbReference type="Proteomes" id="UP000269221">
    <property type="component" value="Unassembled WGS sequence"/>
</dbReference>
<dbReference type="AlphaFoldDB" id="A0A3M0KWW3"/>
<dbReference type="PANTHER" id="PTHR14431:SF1">
    <property type="entry name" value="HCLS1-BINDING PROTEIN 3"/>
    <property type="match status" value="1"/>
</dbReference>
<organism evidence="3 4">
    <name type="scientific">Hirundo rustica rustica</name>
    <dbReference type="NCBI Taxonomy" id="333673"/>
    <lineage>
        <taxon>Eukaryota</taxon>
        <taxon>Metazoa</taxon>
        <taxon>Chordata</taxon>
        <taxon>Craniata</taxon>
        <taxon>Vertebrata</taxon>
        <taxon>Euteleostomi</taxon>
        <taxon>Archelosauria</taxon>
        <taxon>Archosauria</taxon>
        <taxon>Dinosauria</taxon>
        <taxon>Saurischia</taxon>
        <taxon>Theropoda</taxon>
        <taxon>Coelurosauria</taxon>
        <taxon>Aves</taxon>
        <taxon>Neognathae</taxon>
        <taxon>Neoaves</taxon>
        <taxon>Telluraves</taxon>
        <taxon>Australaves</taxon>
        <taxon>Passeriformes</taxon>
        <taxon>Sylvioidea</taxon>
        <taxon>Hirundinidae</taxon>
        <taxon>Hirundo</taxon>
    </lineage>
</organism>
<dbReference type="SUPFAM" id="SSF64268">
    <property type="entry name" value="PX domain"/>
    <property type="match status" value="1"/>
</dbReference>
<dbReference type="InterPro" id="IPR036871">
    <property type="entry name" value="PX_dom_sf"/>
</dbReference>
<evidence type="ECO:0000313" key="4">
    <source>
        <dbReference type="Proteomes" id="UP000269221"/>
    </source>
</evidence>
<feature type="region of interest" description="Disordered" evidence="1">
    <location>
        <begin position="175"/>
        <end position="197"/>
    </location>
</feature>
<dbReference type="EMBL" id="QRBI01000099">
    <property type="protein sequence ID" value="RMC17181.1"/>
    <property type="molecule type" value="Genomic_DNA"/>
</dbReference>